<organism evidence="1 2">
    <name type="scientific">Natronorubrum halalkaliphilum</name>
    <dbReference type="NCBI Taxonomy" id="2691917"/>
    <lineage>
        <taxon>Archaea</taxon>
        <taxon>Methanobacteriati</taxon>
        <taxon>Methanobacteriota</taxon>
        <taxon>Stenosarchaea group</taxon>
        <taxon>Halobacteria</taxon>
        <taxon>Halobacteriales</taxon>
        <taxon>Natrialbaceae</taxon>
        <taxon>Natronorubrum</taxon>
    </lineage>
</organism>
<dbReference type="PANTHER" id="PTHR30605">
    <property type="entry name" value="ANHYDRO-N-ACETYLMURAMIC ACID KINASE"/>
    <property type="match status" value="1"/>
</dbReference>
<dbReference type="Pfam" id="PF03702">
    <property type="entry name" value="AnmK"/>
    <property type="match status" value="1"/>
</dbReference>
<dbReference type="RefSeq" id="WP_160061490.1">
    <property type="nucleotide sequence ID" value="NZ_WUYX01000002.1"/>
</dbReference>
<dbReference type="InterPro" id="IPR005338">
    <property type="entry name" value="Anhydro_N_Ac-Mur_kinase"/>
</dbReference>
<evidence type="ECO:0000313" key="1">
    <source>
        <dbReference type="EMBL" id="MXV60491.1"/>
    </source>
</evidence>
<keyword evidence="1" id="KW-0418">Kinase</keyword>
<dbReference type="EMBL" id="WUYX01000002">
    <property type="protein sequence ID" value="MXV60491.1"/>
    <property type="molecule type" value="Genomic_DNA"/>
</dbReference>
<dbReference type="Gene3D" id="3.30.420.40">
    <property type="match status" value="2"/>
</dbReference>
<protein>
    <submittedName>
        <fullName evidence="1">Anhydro-N-acetylmuramic acid kinase</fullName>
        <ecNumber evidence="1">2.7.1.170</ecNumber>
    </submittedName>
</protein>
<keyword evidence="1" id="KW-0808">Transferase</keyword>
<sequence>MPSYRTIGLMSGTSLDGVDAACCRIEMPATDEPLTETTIELEASITDEYDAEFRRFIEGLCTDTATIDDLAYADIAVGKRFARAVNRLCSTAGIDPKRVDLLGSHGQTVWHAPQQRDLPGDLGKTNTTLQIGDESVLAAETGIDAVGDFRRADIAAGGHGAPLSPLLDWLQFADGGEHRIVQNIGGIGNCTLLPRGPTRADVTAFDTGPGNMVIDAVVQAVTDGEQRYDDGGRLAATGTVDEAFLETLLDDAYFEMEPPKSTGRERYGGSYVETLLAEARNRGLEAADLVATATALTSASIADAYNRYVPFEPDRVIVSGGGAWNDTLLSQLEARLSCPVETSGDRGIDPDFREAALFGLLGALFREERPGSLPSVTGADRAAILGTRAKRP</sequence>
<dbReference type="EC" id="2.7.1.170" evidence="1"/>
<dbReference type="GO" id="GO:0016773">
    <property type="term" value="F:phosphotransferase activity, alcohol group as acceptor"/>
    <property type="evidence" value="ECO:0007669"/>
    <property type="project" value="InterPro"/>
</dbReference>
<evidence type="ECO:0000313" key="2">
    <source>
        <dbReference type="Proteomes" id="UP000434101"/>
    </source>
</evidence>
<keyword evidence="2" id="KW-1185">Reference proteome</keyword>
<dbReference type="HAMAP" id="MF_01270">
    <property type="entry name" value="AnhMurNAc_kinase"/>
    <property type="match status" value="1"/>
</dbReference>
<accession>A0A6B0VFE4</accession>
<dbReference type="AlphaFoldDB" id="A0A6B0VFE4"/>
<comment type="caution">
    <text evidence="1">The sequence shown here is derived from an EMBL/GenBank/DDBJ whole genome shotgun (WGS) entry which is preliminary data.</text>
</comment>
<dbReference type="NCBIfam" id="NF007148">
    <property type="entry name" value="PRK09585.3-2"/>
    <property type="match status" value="1"/>
</dbReference>
<dbReference type="GO" id="GO:0006040">
    <property type="term" value="P:amino sugar metabolic process"/>
    <property type="evidence" value="ECO:0007669"/>
    <property type="project" value="InterPro"/>
</dbReference>
<dbReference type="GO" id="GO:0005524">
    <property type="term" value="F:ATP binding"/>
    <property type="evidence" value="ECO:0007669"/>
    <property type="project" value="InterPro"/>
</dbReference>
<dbReference type="PANTHER" id="PTHR30605:SF0">
    <property type="entry name" value="ANHYDRO-N-ACETYLMURAMIC ACID KINASE"/>
    <property type="match status" value="1"/>
</dbReference>
<dbReference type="GO" id="GO:0009254">
    <property type="term" value="P:peptidoglycan turnover"/>
    <property type="evidence" value="ECO:0007669"/>
    <property type="project" value="InterPro"/>
</dbReference>
<dbReference type="InterPro" id="IPR043129">
    <property type="entry name" value="ATPase_NBD"/>
</dbReference>
<dbReference type="SUPFAM" id="SSF53067">
    <property type="entry name" value="Actin-like ATPase domain"/>
    <property type="match status" value="1"/>
</dbReference>
<proteinExistence type="inferred from homology"/>
<dbReference type="OrthoDB" id="248082at2157"/>
<name>A0A6B0VFE4_9EURY</name>
<dbReference type="CDD" id="cd24050">
    <property type="entry name" value="ASKHA_NBD_ANMK"/>
    <property type="match status" value="1"/>
</dbReference>
<dbReference type="Proteomes" id="UP000434101">
    <property type="component" value="Unassembled WGS sequence"/>
</dbReference>
<reference evidence="1 2" key="1">
    <citation type="submission" date="2020-01" db="EMBL/GenBank/DDBJ databases">
        <title>Natronorubrum sp. JWXQ-INN 674 isolated from Inner Mongolia Autonomous Region of China.</title>
        <authorList>
            <person name="Xue Q."/>
        </authorList>
    </citation>
    <scope>NUCLEOTIDE SEQUENCE [LARGE SCALE GENOMIC DNA]</scope>
    <source>
        <strain evidence="1 2">JWXQ-INN-674</strain>
    </source>
</reference>
<dbReference type="GO" id="GO:0016301">
    <property type="term" value="F:kinase activity"/>
    <property type="evidence" value="ECO:0007669"/>
    <property type="project" value="UniProtKB-KW"/>
</dbReference>
<gene>
    <name evidence="1" type="ORF">GS429_00075</name>
</gene>